<evidence type="ECO:0000256" key="1">
    <source>
        <dbReference type="ARBA" id="ARBA00012502"/>
    </source>
</evidence>
<dbReference type="InterPro" id="IPR036509">
    <property type="entry name" value="Met_Sox_Rdtase_MsrA_sf"/>
</dbReference>
<gene>
    <name evidence="7" type="ORF">S01H4_27551</name>
</gene>
<dbReference type="GO" id="GO:0008113">
    <property type="term" value="F:peptide-methionine (S)-S-oxide reductase activity"/>
    <property type="evidence" value="ECO:0007669"/>
    <property type="project" value="UniProtKB-EC"/>
</dbReference>
<dbReference type="AlphaFoldDB" id="X1A7D2"/>
<accession>X1A7D2</accession>
<dbReference type="PANTHER" id="PTHR42799:SF2">
    <property type="entry name" value="MITOCHONDRIAL PEPTIDE METHIONINE SULFOXIDE REDUCTASE"/>
    <property type="match status" value="1"/>
</dbReference>
<dbReference type="HAMAP" id="MF_01401">
    <property type="entry name" value="MsrA"/>
    <property type="match status" value="1"/>
</dbReference>
<evidence type="ECO:0000259" key="6">
    <source>
        <dbReference type="Pfam" id="PF01625"/>
    </source>
</evidence>
<evidence type="ECO:0000256" key="3">
    <source>
        <dbReference type="ARBA" id="ARBA00047806"/>
    </source>
</evidence>
<evidence type="ECO:0000313" key="7">
    <source>
        <dbReference type="EMBL" id="GAG77644.1"/>
    </source>
</evidence>
<dbReference type="Pfam" id="PF01625">
    <property type="entry name" value="PMSR"/>
    <property type="match status" value="1"/>
</dbReference>
<dbReference type="NCBIfam" id="TIGR00401">
    <property type="entry name" value="msrA"/>
    <property type="match status" value="1"/>
</dbReference>
<comment type="catalytic activity">
    <reaction evidence="4">
        <text>[thioredoxin]-disulfide + L-methionine + H2O = L-methionine (S)-S-oxide + [thioredoxin]-dithiol</text>
        <dbReference type="Rhea" id="RHEA:19993"/>
        <dbReference type="Rhea" id="RHEA-COMP:10698"/>
        <dbReference type="Rhea" id="RHEA-COMP:10700"/>
        <dbReference type="ChEBI" id="CHEBI:15377"/>
        <dbReference type="ChEBI" id="CHEBI:29950"/>
        <dbReference type="ChEBI" id="CHEBI:50058"/>
        <dbReference type="ChEBI" id="CHEBI:57844"/>
        <dbReference type="ChEBI" id="CHEBI:58772"/>
        <dbReference type="EC" id="1.8.4.11"/>
    </reaction>
</comment>
<evidence type="ECO:0000256" key="2">
    <source>
        <dbReference type="ARBA" id="ARBA00023002"/>
    </source>
</evidence>
<evidence type="ECO:0000256" key="4">
    <source>
        <dbReference type="ARBA" id="ARBA00048782"/>
    </source>
</evidence>
<protein>
    <recommendedName>
        <fullName evidence="1">peptide-methionine (S)-S-oxide reductase</fullName>
        <ecNumber evidence="1">1.8.4.11</ecNumber>
    </recommendedName>
</protein>
<reference evidence="7" key="1">
    <citation type="journal article" date="2014" name="Front. Microbiol.">
        <title>High frequency of phylogenetically diverse reductive dehalogenase-homologous genes in deep subseafloor sedimentary metagenomes.</title>
        <authorList>
            <person name="Kawai M."/>
            <person name="Futagami T."/>
            <person name="Toyoda A."/>
            <person name="Takaki Y."/>
            <person name="Nishi S."/>
            <person name="Hori S."/>
            <person name="Arai W."/>
            <person name="Tsubouchi T."/>
            <person name="Morono Y."/>
            <person name="Uchiyama I."/>
            <person name="Ito T."/>
            <person name="Fujiyama A."/>
            <person name="Inagaki F."/>
            <person name="Takami H."/>
        </authorList>
    </citation>
    <scope>NUCLEOTIDE SEQUENCE</scope>
    <source>
        <strain evidence="7">Expedition CK06-06</strain>
    </source>
</reference>
<evidence type="ECO:0000256" key="5">
    <source>
        <dbReference type="SAM" id="MobiDB-lite"/>
    </source>
</evidence>
<feature type="region of interest" description="Disordered" evidence="5">
    <location>
        <begin position="27"/>
        <end position="52"/>
    </location>
</feature>
<dbReference type="InterPro" id="IPR050162">
    <property type="entry name" value="MsrA_MetSO_reductase"/>
</dbReference>
<dbReference type="EC" id="1.8.4.11" evidence="1"/>
<dbReference type="Gene3D" id="3.30.1060.10">
    <property type="entry name" value="Peptide methionine sulphoxide reductase MsrA"/>
    <property type="match status" value="1"/>
</dbReference>
<feature type="non-terminal residue" evidence="7">
    <location>
        <position position="231"/>
    </location>
</feature>
<sequence length="231" mass="26176">MLITGCAISGSNTKSNGAAEKELLESIENQEEHPLNNNVDKEDSTTKEDSKSESLKIIPDYKNSRYKEIYLAGGCFWGVQAYIDRIDGVEYTNVGYANGKSEETDYNSIKKTGHAETVYVVYDPEKITLDELLGYYYGIIDPISLNKQGNDQGTQYRSGIYYVDEEDKKIIELVTANEQAKFSEKIATEIQPLENYVLAEDYHQNYLEKNPSGYCHIDLSKIPREKPKVHA</sequence>
<comment type="caution">
    <text evidence="7">The sequence shown here is derived from an EMBL/GenBank/DDBJ whole genome shotgun (WGS) entry which is preliminary data.</text>
</comment>
<dbReference type="PANTHER" id="PTHR42799">
    <property type="entry name" value="MITOCHONDRIAL PEPTIDE METHIONINE SULFOXIDE REDUCTASE"/>
    <property type="match status" value="1"/>
</dbReference>
<dbReference type="EMBL" id="BART01013489">
    <property type="protein sequence ID" value="GAG77644.1"/>
    <property type="molecule type" value="Genomic_DNA"/>
</dbReference>
<organism evidence="7">
    <name type="scientific">marine sediment metagenome</name>
    <dbReference type="NCBI Taxonomy" id="412755"/>
    <lineage>
        <taxon>unclassified sequences</taxon>
        <taxon>metagenomes</taxon>
        <taxon>ecological metagenomes</taxon>
    </lineage>
</organism>
<keyword evidence="2" id="KW-0560">Oxidoreductase</keyword>
<feature type="domain" description="Peptide methionine sulphoxide reductase MsrA" evidence="6">
    <location>
        <begin position="68"/>
        <end position="216"/>
    </location>
</feature>
<dbReference type="InterPro" id="IPR002569">
    <property type="entry name" value="Met_Sox_Rdtase_MsrA_dom"/>
</dbReference>
<dbReference type="GO" id="GO:0005737">
    <property type="term" value="C:cytoplasm"/>
    <property type="evidence" value="ECO:0007669"/>
    <property type="project" value="TreeGrafter"/>
</dbReference>
<dbReference type="GO" id="GO:0034599">
    <property type="term" value="P:cellular response to oxidative stress"/>
    <property type="evidence" value="ECO:0007669"/>
    <property type="project" value="TreeGrafter"/>
</dbReference>
<proteinExistence type="inferred from homology"/>
<name>X1A7D2_9ZZZZ</name>
<dbReference type="SUPFAM" id="SSF55068">
    <property type="entry name" value="Peptide methionine sulfoxide reductase"/>
    <property type="match status" value="1"/>
</dbReference>
<comment type="catalytic activity">
    <reaction evidence="3">
        <text>L-methionyl-[protein] + [thioredoxin]-disulfide + H2O = L-methionyl-(S)-S-oxide-[protein] + [thioredoxin]-dithiol</text>
        <dbReference type="Rhea" id="RHEA:14217"/>
        <dbReference type="Rhea" id="RHEA-COMP:10698"/>
        <dbReference type="Rhea" id="RHEA-COMP:10700"/>
        <dbReference type="Rhea" id="RHEA-COMP:12313"/>
        <dbReference type="Rhea" id="RHEA-COMP:12315"/>
        <dbReference type="ChEBI" id="CHEBI:15377"/>
        <dbReference type="ChEBI" id="CHEBI:16044"/>
        <dbReference type="ChEBI" id="CHEBI:29950"/>
        <dbReference type="ChEBI" id="CHEBI:44120"/>
        <dbReference type="ChEBI" id="CHEBI:50058"/>
        <dbReference type="EC" id="1.8.4.11"/>
    </reaction>
</comment>